<organism evidence="2 3">
    <name type="scientific">Penicillium egyptiacum</name>
    <dbReference type="NCBI Taxonomy" id="1303716"/>
    <lineage>
        <taxon>Eukaryota</taxon>
        <taxon>Fungi</taxon>
        <taxon>Dikarya</taxon>
        <taxon>Ascomycota</taxon>
        <taxon>Pezizomycotina</taxon>
        <taxon>Eurotiomycetes</taxon>
        <taxon>Eurotiomycetidae</taxon>
        <taxon>Eurotiales</taxon>
        <taxon>Aspergillaceae</taxon>
        <taxon>Penicillium</taxon>
    </lineage>
</organism>
<name>A0A9W4P681_9EURO</name>
<accession>A0A9W4P681</accession>
<keyword evidence="3" id="KW-1185">Reference proteome</keyword>
<dbReference type="AlphaFoldDB" id="A0A9W4P681"/>
<evidence type="ECO:0000313" key="2">
    <source>
        <dbReference type="EMBL" id="CAG8907445.1"/>
    </source>
</evidence>
<feature type="domain" description="DUF7770" evidence="1">
    <location>
        <begin position="2"/>
        <end position="115"/>
    </location>
</feature>
<comment type="caution">
    <text evidence="2">The sequence shown here is derived from an EMBL/GenBank/DDBJ whole genome shotgun (WGS) entry which is preliminary data.</text>
</comment>
<proteinExistence type="predicted"/>
<evidence type="ECO:0000313" key="3">
    <source>
        <dbReference type="Proteomes" id="UP001154252"/>
    </source>
</evidence>
<sequence>MMSGYGSDGLRGKVEISSKPYTSTNNAIKTLTFSVEAHATVQTITDLINSKGRDRYKLTAEWEGCRFWIYTFIKDLESVGLTPGRSGKTVWEGVAYYWRTPSGSEPREVKQGVFY</sequence>
<reference evidence="2" key="1">
    <citation type="submission" date="2021-07" db="EMBL/GenBank/DDBJ databases">
        <authorList>
            <person name="Branca A.L. A."/>
        </authorList>
    </citation>
    <scope>NUCLEOTIDE SEQUENCE</scope>
</reference>
<gene>
    <name evidence="2" type="ORF">PEGY_LOCUS8830</name>
</gene>
<dbReference type="OrthoDB" id="3527137at2759"/>
<protein>
    <recommendedName>
        <fullName evidence="1">DUF7770 domain-containing protein</fullName>
    </recommendedName>
</protein>
<dbReference type="EMBL" id="CAJVRC010000891">
    <property type="protein sequence ID" value="CAG8907445.1"/>
    <property type="molecule type" value="Genomic_DNA"/>
</dbReference>
<dbReference type="Proteomes" id="UP001154252">
    <property type="component" value="Unassembled WGS sequence"/>
</dbReference>
<dbReference type="Pfam" id="PF24968">
    <property type="entry name" value="DUF7770"/>
    <property type="match status" value="1"/>
</dbReference>
<dbReference type="InterPro" id="IPR056672">
    <property type="entry name" value="DUF7770"/>
</dbReference>
<evidence type="ECO:0000259" key="1">
    <source>
        <dbReference type="Pfam" id="PF24968"/>
    </source>
</evidence>